<dbReference type="AlphaFoldDB" id="H1XT96"/>
<dbReference type="Proteomes" id="UP000183868">
    <property type="component" value="Chromosome"/>
</dbReference>
<dbReference type="EMBL" id="CP018099">
    <property type="protein sequence ID" value="APF18679.1"/>
    <property type="molecule type" value="Genomic_DNA"/>
</dbReference>
<dbReference type="GO" id="GO:0005960">
    <property type="term" value="C:glycine cleavage complex"/>
    <property type="evidence" value="ECO:0007669"/>
    <property type="project" value="TreeGrafter"/>
</dbReference>
<gene>
    <name evidence="6 9" type="primary">gcvPB</name>
    <name evidence="9" type="ORF">Cabys_1930</name>
    <name evidence="10" type="ORF">Calab_3057</name>
</gene>
<organism evidence="10 11">
    <name type="scientific">Caldithrix abyssi DSM 13497</name>
    <dbReference type="NCBI Taxonomy" id="880073"/>
    <lineage>
        <taxon>Bacteria</taxon>
        <taxon>Pseudomonadati</taxon>
        <taxon>Calditrichota</taxon>
        <taxon>Calditrichia</taxon>
        <taxon>Calditrichales</taxon>
        <taxon>Calditrichaceae</taxon>
        <taxon>Caldithrix</taxon>
    </lineage>
</organism>
<comment type="function">
    <text evidence="2 6">The glycine cleavage system catalyzes the degradation of glycine. The P protein binds the alpha-amino group of glycine through its pyridoxal phosphate cofactor; CO(2) is released and the remaining methylamine moiety is then transferred to the lipoamide cofactor of the H protein.</text>
</comment>
<reference evidence="9 12" key="2">
    <citation type="submission" date="2016-11" db="EMBL/GenBank/DDBJ databases">
        <title>Genomic analysis of Caldithrix abyssi and proposal of a novel bacterial phylum Caldithrichaeota.</title>
        <authorList>
            <person name="Kublanov I."/>
            <person name="Sigalova O."/>
            <person name="Gavrilov S."/>
            <person name="Lebedinsky A."/>
            <person name="Ivanova N."/>
            <person name="Daum C."/>
            <person name="Reddy T."/>
            <person name="Klenk H.P."/>
            <person name="Goker M."/>
            <person name="Reva O."/>
            <person name="Miroshnichenko M."/>
            <person name="Kyprides N."/>
            <person name="Woyke T."/>
            <person name="Gelfand M."/>
        </authorList>
    </citation>
    <scope>NUCLEOTIDE SEQUENCE [LARGE SCALE GENOMIC DNA]</scope>
    <source>
        <strain evidence="9 12">LF13</strain>
    </source>
</reference>
<reference evidence="10 11" key="1">
    <citation type="submission" date="2011-09" db="EMBL/GenBank/DDBJ databases">
        <title>The permanent draft genome of Caldithrix abyssi DSM 13497.</title>
        <authorList>
            <consortium name="US DOE Joint Genome Institute (JGI-PGF)"/>
            <person name="Lucas S."/>
            <person name="Han J."/>
            <person name="Lapidus A."/>
            <person name="Bruce D."/>
            <person name="Goodwin L."/>
            <person name="Pitluck S."/>
            <person name="Peters L."/>
            <person name="Kyrpides N."/>
            <person name="Mavromatis K."/>
            <person name="Ivanova N."/>
            <person name="Mikhailova N."/>
            <person name="Chertkov O."/>
            <person name="Detter J.C."/>
            <person name="Tapia R."/>
            <person name="Han C."/>
            <person name="Land M."/>
            <person name="Hauser L."/>
            <person name="Markowitz V."/>
            <person name="Cheng J.-F."/>
            <person name="Hugenholtz P."/>
            <person name="Woyke T."/>
            <person name="Wu D."/>
            <person name="Spring S."/>
            <person name="Brambilla E."/>
            <person name="Klenk H.-P."/>
            <person name="Eisen J.A."/>
        </authorList>
    </citation>
    <scope>NUCLEOTIDE SEQUENCE [LARGE SCALE GENOMIC DNA]</scope>
    <source>
        <strain evidence="10 11">DSM 13497</strain>
    </source>
</reference>
<dbReference type="Gene3D" id="6.20.440.10">
    <property type="match status" value="1"/>
</dbReference>
<comment type="catalytic activity">
    <reaction evidence="5 6">
        <text>N(6)-[(R)-lipoyl]-L-lysyl-[glycine-cleavage complex H protein] + glycine + H(+) = N(6)-[(R)-S(8)-aminomethyldihydrolipoyl]-L-lysyl-[glycine-cleavage complex H protein] + CO2</text>
        <dbReference type="Rhea" id="RHEA:24304"/>
        <dbReference type="Rhea" id="RHEA-COMP:10494"/>
        <dbReference type="Rhea" id="RHEA-COMP:10495"/>
        <dbReference type="ChEBI" id="CHEBI:15378"/>
        <dbReference type="ChEBI" id="CHEBI:16526"/>
        <dbReference type="ChEBI" id="CHEBI:57305"/>
        <dbReference type="ChEBI" id="CHEBI:83099"/>
        <dbReference type="ChEBI" id="CHEBI:83143"/>
        <dbReference type="EC" id="1.4.4.2"/>
    </reaction>
</comment>
<dbReference type="OrthoDB" id="9801272at2"/>
<dbReference type="InterPro" id="IPR015422">
    <property type="entry name" value="PyrdxlP-dep_Trfase_small"/>
</dbReference>
<dbReference type="RefSeq" id="WP_006930019.1">
    <property type="nucleotide sequence ID" value="NZ_CM001402.1"/>
</dbReference>
<evidence type="ECO:0000256" key="3">
    <source>
        <dbReference type="ARBA" id="ARBA00022898"/>
    </source>
</evidence>
<dbReference type="InterPro" id="IPR023012">
    <property type="entry name" value="GcvPB"/>
</dbReference>
<evidence type="ECO:0000256" key="6">
    <source>
        <dbReference type="HAMAP-Rule" id="MF_00713"/>
    </source>
</evidence>
<dbReference type="FunFam" id="3.40.640.10:FF:000224">
    <property type="entry name" value="Probable glycine dehydrogenase (decarboxylating) subunit 2"/>
    <property type="match status" value="1"/>
</dbReference>
<comment type="cofactor">
    <cofactor evidence="1 6">
        <name>pyridoxal 5'-phosphate</name>
        <dbReference type="ChEBI" id="CHEBI:597326"/>
    </cofactor>
</comment>
<evidence type="ECO:0000256" key="1">
    <source>
        <dbReference type="ARBA" id="ARBA00001933"/>
    </source>
</evidence>
<dbReference type="FunFam" id="3.90.1150.10:FF:000014">
    <property type="entry name" value="Probable glycine dehydrogenase (decarboxylating) subunit 2"/>
    <property type="match status" value="1"/>
</dbReference>
<comment type="similarity">
    <text evidence="6">Belongs to the GcvP family. C-terminal subunit subfamily.</text>
</comment>
<dbReference type="STRING" id="880073.Cabys_1930"/>
<name>H1XT96_CALAY</name>
<dbReference type="GO" id="GO:0016594">
    <property type="term" value="F:glycine binding"/>
    <property type="evidence" value="ECO:0007669"/>
    <property type="project" value="TreeGrafter"/>
</dbReference>
<sequence length="484" mass="54083">MYRKLIFELSKEGREGHTLPRCDVPVKKNEDLIPDKYLRHKAANLPQVAENEVVRHFVMLSTLNHHVDKAFYPLGSCTMKYNPKINERLAGLPGFMNLHPEQPAEKVQGALRLMYELGELLKEITGFSAITLQPAAGAQGELTGLLLIKKYHQMKGRQRTVILVPDSAHGTNPASAAICGFRIKTVRSTEQGLVDMEDLKAKTDENVAGIMLTNPSTLGIFETQLKEIRAVMDEVDALMYMDGANLNALFGIVRPGETGFDVMHINLHKSFSTPHGGGGPGSGPVAVNDKLKDYLPAPIIIEKNGRYLLEYNLPESIGSVHTFYGNFAIFVRAYAYIRILGKSGLPQVTRHAIINANYLKAQLKELFELEYPAPTMHEFVLSAEKQKKRGAKALDIAKRLLDYGVHPPTVYFPLIVKEAMMIEPTESESKEMLDVFVQSLKQIDREIDENLETVLQAPHNTPVRRLDEAGAVKNLNINYFKNKV</sequence>
<keyword evidence="4 6" id="KW-0560">Oxidoreductase</keyword>
<comment type="subunit">
    <text evidence="6">The glycine cleavage system is composed of four proteins: P, T, L and H. In this organism, the P 'protein' is a heterodimer of two subunits.</text>
</comment>
<protein>
    <recommendedName>
        <fullName evidence="6">Probable glycine dehydrogenase (decarboxylating) subunit 2</fullName>
        <ecNumber evidence="6">1.4.4.2</ecNumber>
    </recommendedName>
    <alternativeName>
        <fullName evidence="6">Glycine cleavage system P-protein subunit 2</fullName>
    </alternativeName>
    <alternativeName>
        <fullName evidence="6">Glycine decarboxylase subunit 2</fullName>
    </alternativeName>
    <alternativeName>
        <fullName evidence="6">Glycine dehydrogenase (aminomethyl-transferring) subunit 2</fullName>
    </alternativeName>
</protein>
<dbReference type="Pfam" id="PF02347">
    <property type="entry name" value="GDC-P"/>
    <property type="match status" value="1"/>
</dbReference>
<proteinExistence type="inferred from homology"/>
<dbReference type="Pfam" id="PF21478">
    <property type="entry name" value="GcvP2_C"/>
    <property type="match status" value="1"/>
</dbReference>
<dbReference type="NCBIfam" id="NF003346">
    <property type="entry name" value="PRK04366.1"/>
    <property type="match status" value="1"/>
</dbReference>
<evidence type="ECO:0000313" key="10">
    <source>
        <dbReference type="EMBL" id="EHO42663.1"/>
    </source>
</evidence>
<accession>H1XT96</accession>
<dbReference type="HOGENOM" id="CLU_004620_5_0_0"/>
<evidence type="ECO:0000256" key="5">
    <source>
        <dbReference type="ARBA" id="ARBA00049026"/>
    </source>
</evidence>
<dbReference type="GO" id="GO:0030170">
    <property type="term" value="F:pyridoxal phosphate binding"/>
    <property type="evidence" value="ECO:0007669"/>
    <property type="project" value="TreeGrafter"/>
</dbReference>
<dbReference type="Proteomes" id="UP000004671">
    <property type="component" value="Chromosome"/>
</dbReference>
<dbReference type="InParanoid" id="H1XT96"/>
<evidence type="ECO:0000313" key="11">
    <source>
        <dbReference type="Proteomes" id="UP000004671"/>
    </source>
</evidence>
<evidence type="ECO:0000256" key="2">
    <source>
        <dbReference type="ARBA" id="ARBA00003788"/>
    </source>
</evidence>
<dbReference type="GO" id="GO:0004375">
    <property type="term" value="F:glycine dehydrogenase (decarboxylating) activity"/>
    <property type="evidence" value="ECO:0007669"/>
    <property type="project" value="UniProtKB-EC"/>
</dbReference>
<dbReference type="InterPro" id="IPR015421">
    <property type="entry name" value="PyrdxlP-dep_Trfase_major"/>
</dbReference>
<evidence type="ECO:0000256" key="4">
    <source>
        <dbReference type="ARBA" id="ARBA00023002"/>
    </source>
</evidence>
<dbReference type="PANTHER" id="PTHR11773">
    <property type="entry name" value="GLYCINE DEHYDROGENASE, DECARBOXYLATING"/>
    <property type="match status" value="1"/>
</dbReference>
<evidence type="ECO:0000259" key="8">
    <source>
        <dbReference type="Pfam" id="PF21478"/>
    </source>
</evidence>
<dbReference type="GO" id="GO:0019464">
    <property type="term" value="P:glycine decarboxylation via glycine cleavage system"/>
    <property type="evidence" value="ECO:0007669"/>
    <property type="project" value="UniProtKB-UniRule"/>
</dbReference>
<keyword evidence="3 6" id="KW-0663">Pyridoxal phosphate</keyword>
<keyword evidence="11" id="KW-1185">Reference proteome</keyword>
<evidence type="ECO:0000259" key="7">
    <source>
        <dbReference type="Pfam" id="PF02347"/>
    </source>
</evidence>
<dbReference type="GO" id="GO:0005829">
    <property type="term" value="C:cytosol"/>
    <property type="evidence" value="ECO:0007669"/>
    <property type="project" value="TreeGrafter"/>
</dbReference>
<feature type="modified residue" description="N6-(pyridoxal phosphate)lysine" evidence="6">
    <location>
        <position position="269"/>
    </location>
</feature>
<dbReference type="InterPro" id="IPR049315">
    <property type="entry name" value="GDC-P_N"/>
</dbReference>
<dbReference type="EMBL" id="CM001402">
    <property type="protein sequence ID" value="EHO42663.1"/>
    <property type="molecule type" value="Genomic_DNA"/>
</dbReference>
<dbReference type="PaxDb" id="880073-Calab_3057"/>
<dbReference type="EC" id="1.4.4.2" evidence="6"/>
<dbReference type="Gene3D" id="3.90.1150.10">
    <property type="entry name" value="Aspartate Aminotransferase, domain 1"/>
    <property type="match status" value="1"/>
</dbReference>
<feature type="domain" description="Glycine dehydrogenase C-terminal" evidence="8">
    <location>
        <begin position="349"/>
        <end position="457"/>
    </location>
</feature>
<evidence type="ECO:0000313" key="9">
    <source>
        <dbReference type="EMBL" id="APF18679.1"/>
    </source>
</evidence>
<dbReference type="SUPFAM" id="SSF53383">
    <property type="entry name" value="PLP-dependent transferases"/>
    <property type="match status" value="1"/>
</dbReference>
<dbReference type="HAMAP" id="MF_00713">
    <property type="entry name" value="GcvPB"/>
    <property type="match status" value="1"/>
</dbReference>
<dbReference type="PANTHER" id="PTHR11773:SF1">
    <property type="entry name" value="GLYCINE DEHYDROGENASE (DECARBOXYLATING), MITOCHONDRIAL"/>
    <property type="match status" value="1"/>
</dbReference>
<dbReference type="Gene3D" id="3.40.640.10">
    <property type="entry name" value="Type I PLP-dependent aspartate aminotransferase-like (Major domain)"/>
    <property type="match status" value="1"/>
</dbReference>
<dbReference type="InterPro" id="IPR049316">
    <property type="entry name" value="GDC-P_C"/>
</dbReference>
<dbReference type="InterPro" id="IPR020581">
    <property type="entry name" value="GDC_P"/>
</dbReference>
<dbReference type="KEGG" id="caby:Cabys_1930"/>
<evidence type="ECO:0000313" key="12">
    <source>
        <dbReference type="Proteomes" id="UP000183868"/>
    </source>
</evidence>
<feature type="domain" description="Glycine cleavage system P-protein N-terminal" evidence="7">
    <location>
        <begin position="31"/>
        <end position="300"/>
    </location>
</feature>
<dbReference type="InterPro" id="IPR015424">
    <property type="entry name" value="PyrdxlP-dep_Trfase"/>
</dbReference>
<dbReference type="eggNOG" id="COG1003">
    <property type="taxonomic scope" value="Bacteria"/>
</dbReference>